<dbReference type="InterPro" id="IPR050300">
    <property type="entry name" value="GDXG_lipolytic_enzyme"/>
</dbReference>
<dbReference type="PANTHER" id="PTHR48081:SF30">
    <property type="entry name" value="ACETYL-HYDROLASE LIPR-RELATED"/>
    <property type="match status" value="1"/>
</dbReference>
<accession>A0A1N7F2R1</accession>
<dbReference type="InterPro" id="IPR013094">
    <property type="entry name" value="AB_hydrolase_3"/>
</dbReference>
<dbReference type="PANTHER" id="PTHR48081">
    <property type="entry name" value="AB HYDROLASE SUPERFAMILY PROTEIN C4A8.06C"/>
    <property type="match status" value="1"/>
</dbReference>
<dbReference type="InterPro" id="IPR029058">
    <property type="entry name" value="AB_hydrolase_fold"/>
</dbReference>
<sequence length="326" mass="35618">MPITTHRRPSVGSYPIWLGARLLIRPLLKHWPLSATGLRSLYRFDGLAARGPKPQGVVREEMVLAGRPVELIMPAQPTGRDSSAAVLYLHGGAFVVCGLGTHRAVAARLSRSTQLPVFSLVYRQLPEAGVGTSAHDAYYAYRELVMERGYRHVVVAGDSAGGFLSGKIAEYAVRDGLPRPTAFVGFSPLLDLDLADNPDRSSRHDAYLPLTKMKQLAPLFDRGPIELAGVRSINELSAQILPPTVVIWAEDEMLEPDIVTLVERIDAAGGEVEGHSFRWQVHAFPAISSKHPETLQAVRIASDFVLRAVHAATRDDDSRELRGRAG</sequence>
<dbReference type="RefSeq" id="WP_076478576.1">
    <property type="nucleotide sequence ID" value="NZ_FTNT01000004.1"/>
</dbReference>
<dbReference type="Pfam" id="PF07859">
    <property type="entry name" value="Abhydrolase_3"/>
    <property type="match status" value="1"/>
</dbReference>
<dbReference type="GO" id="GO:0004806">
    <property type="term" value="F:triacylglycerol lipase activity"/>
    <property type="evidence" value="ECO:0007669"/>
    <property type="project" value="TreeGrafter"/>
</dbReference>
<protein>
    <submittedName>
        <fullName evidence="4">Acetyl esterase/lipase</fullName>
    </submittedName>
</protein>
<dbReference type="Gene3D" id="3.40.50.1820">
    <property type="entry name" value="alpha/beta hydrolase"/>
    <property type="match status" value="1"/>
</dbReference>
<dbReference type="STRING" id="1344003.SAMN05445060_1741"/>
<gene>
    <name evidence="4" type="ORF">SAMN05445060_1741</name>
</gene>
<dbReference type="AlphaFoldDB" id="A0A1N7F2R1"/>
<evidence type="ECO:0000313" key="4">
    <source>
        <dbReference type="EMBL" id="SIR94495.1"/>
    </source>
</evidence>
<keyword evidence="2" id="KW-0378">Hydrolase</keyword>
<evidence type="ECO:0000256" key="2">
    <source>
        <dbReference type="ARBA" id="ARBA00022801"/>
    </source>
</evidence>
<dbReference type="SUPFAM" id="SSF53474">
    <property type="entry name" value="alpha/beta-Hydrolases"/>
    <property type="match status" value="1"/>
</dbReference>
<evidence type="ECO:0000256" key="1">
    <source>
        <dbReference type="ARBA" id="ARBA00010515"/>
    </source>
</evidence>
<keyword evidence="5" id="KW-1185">Reference proteome</keyword>
<proteinExistence type="inferred from homology"/>
<reference evidence="4 5" key="1">
    <citation type="submission" date="2017-01" db="EMBL/GenBank/DDBJ databases">
        <authorList>
            <person name="Mah S.A."/>
            <person name="Swanson W.J."/>
            <person name="Moy G.W."/>
            <person name="Vacquier V.D."/>
        </authorList>
    </citation>
    <scope>NUCLEOTIDE SEQUENCE [LARGE SCALE GENOMIC DNA]</scope>
    <source>
        <strain evidence="4 5">CPCC 203464</strain>
    </source>
</reference>
<organism evidence="4 5">
    <name type="scientific">Williamsia sterculiae</name>
    <dbReference type="NCBI Taxonomy" id="1344003"/>
    <lineage>
        <taxon>Bacteria</taxon>
        <taxon>Bacillati</taxon>
        <taxon>Actinomycetota</taxon>
        <taxon>Actinomycetes</taxon>
        <taxon>Mycobacteriales</taxon>
        <taxon>Nocardiaceae</taxon>
        <taxon>Williamsia</taxon>
    </lineage>
</organism>
<dbReference type="Proteomes" id="UP000186218">
    <property type="component" value="Unassembled WGS sequence"/>
</dbReference>
<dbReference type="OrthoDB" id="128186at2"/>
<evidence type="ECO:0000259" key="3">
    <source>
        <dbReference type="Pfam" id="PF07859"/>
    </source>
</evidence>
<feature type="domain" description="Alpha/beta hydrolase fold-3" evidence="3">
    <location>
        <begin position="86"/>
        <end position="284"/>
    </location>
</feature>
<dbReference type="EMBL" id="FTNT01000004">
    <property type="protein sequence ID" value="SIR94495.1"/>
    <property type="molecule type" value="Genomic_DNA"/>
</dbReference>
<name>A0A1N7F2R1_9NOCA</name>
<evidence type="ECO:0000313" key="5">
    <source>
        <dbReference type="Proteomes" id="UP000186218"/>
    </source>
</evidence>
<comment type="similarity">
    <text evidence="1">Belongs to the 'GDXG' lipolytic enzyme family.</text>
</comment>